<dbReference type="GO" id="GO:0000976">
    <property type="term" value="F:transcription cis-regulatory region binding"/>
    <property type="evidence" value="ECO:0007669"/>
    <property type="project" value="TreeGrafter"/>
</dbReference>
<dbReference type="OrthoDB" id="2595934at2759"/>
<evidence type="ECO:0000313" key="13">
    <source>
        <dbReference type="EMBL" id="KPA36199.1"/>
    </source>
</evidence>
<dbReference type="InterPro" id="IPR036864">
    <property type="entry name" value="Zn2-C6_fun-type_DNA-bd_sf"/>
</dbReference>
<evidence type="ECO:0000256" key="8">
    <source>
        <dbReference type="ARBA" id="ARBA00038134"/>
    </source>
</evidence>
<evidence type="ECO:0000256" key="2">
    <source>
        <dbReference type="ARBA" id="ARBA00022723"/>
    </source>
</evidence>
<evidence type="ECO:0000256" key="5">
    <source>
        <dbReference type="ARBA" id="ARBA00023125"/>
    </source>
</evidence>
<accession>A0A0M9EMQ0</accession>
<dbReference type="SMART" id="SM00066">
    <property type="entry name" value="GAL4"/>
    <property type="match status" value="1"/>
</dbReference>
<dbReference type="PROSITE" id="PS00463">
    <property type="entry name" value="ZN2_CY6_FUNGAL_1"/>
    <property type="match status" value="1"/>
</dbReference>
<dbReference type="CDD" id="cd00067">
    <property type="entry name" value="GAL4"/>
    <property type="match status" value="1"/>
</dbReference>
<dbReference type="PANTHER" id="PTHR31845:SF34">
    <property type="entry name" value="TRANSCRIPTIONAL ACTIVATOR OF PROTEASES PRTT"/>
    <property type="match status" value="1"/>
</dbReference>
<dbReference type="Pfam" id="PF00172">
    <property type="entry name" value="Zn_clus"/>
    <property type="match status" value="1"/>
</dbReference>
<keyword evidence="14" id="KW-1185">Reference proteome</keyword>
<feature type="region of interest" description="Disordered" evidence="11">
    <location>
        <begin position="1"/>
        <end position="34"/>
    </location>
</feature>
<reference evidence="13 14" key="1">
    <citation type="submission" date="2015-04" db="EMBL/GenBank/DDBJ databases">
        <title>The draft genome sequence of Fusarium langsethiae, a T-2/HT-2 mycotoxin producer.</title>
        <authorList>
            <person name="Lysoe E."/>
            <person name="Divon H.H."/>
            <person name="Terzi V."/>
            <person name="Orru L."/>
            <person name="Lamontanara A."/>
            <person name="Kolseth A.-K."/>
            <person name="Frandsen R.J."/>
            <person name="Nielsen K."/>
            <person name="Thrane U."/>
        </authorList>
    </citation>
    <scope>NUCLEOTIDE SEQUENCE [LARGE SCALE GENOMIC DNA]</scope>
    <source>
        <strain evidence="13 14">Fl201059</strain>
    </source>
</reference>
<gene>
    <name evidence="13" type="ORF">FLAG1_11050</name>
</gene>
<dbReference type="Gene3D" id="4.10.240.10">
    <property type="entry name" value="Zn(2)-C6 fungal-type DNA-binding domain"/>
    <property type="match status" value="1"/>
</dbReference>
<dbReference type="PANTHER" id="PTHR31845">
    <property type="entry name" value="FINGER DOMAIN PROTEIN, PUTATIVE-RELATED"/>
    <property type="match status" value="1"/>
</dbReference>
<dbReference type="AlphaFoldDB" id="A0A0M9EMQ0"/>
<feature type="domain" description="Zn(2)-C6 fungal-type" evidence="12">
    <location>
        <begin position="42"/>
        <end position="72"/>
    </location>
</feature>
<dbReference type="SUPFAM" id="SSF57701">
    <property type="entry name" value="Zn2/Cys6 DNA-binding domain"/>
    <property type="match status" value="1"/>
</dbReference>
<dbReference type="GO" id="GO:0008270">
    <property type="term" value="F:zinc ion binding"/>
    <property type="evidence" value="ECO:0007669"/>
    <property type="project" value="InterPro"/>
</dbReference>
<evidence type="ECO:0000256" key="11">
    <source>
        <dbReference type="SAM" id="MobiDB-lite"/>
    </source>
</evidence>
<keyword evidence="3" id="KW-0862">Zinc</keyword>
<evidence type="ECO:0000256" key="9">
    <source>
        <dbReference type="ARBA" id="ARBA00041135"/>
    </source>
</evidence>
<proteinExistence type="inferred from homology"/>
<name>A0A0M9EMQ0_FUSLA</name>
<organism evidence="13 14">
    <name type="scientific">Fusarium langsethiae</name>
    <dbReference type="NCBI Taxonomy" id="179993"/>
    <lineage>
        <taxon>Eukaryota</taxon>
        <taxon>Fungi</taxon>
        <taxon>Dikarya</taxon>
        <taxon>Ascomycota</taxon>
        <taxon>Pezizomycotina</taxon>
        <taxon>Sordariomycetes</taxon>
        <taxon>Hypocreomycetidae</taxon>
        <taxon>Hypocreales</taxon>
        <taxon>Nectriaceae</taxon>
        <taxon>Fusarium</taxon>
    </lineage>
</organism>
<keyword evidence="7" id="KW-0539">Nucleus</keyword>
<evidence type="ECO:0000313" key="14">
    <source>
        <dbReference type="Proteomes" id="UP000037904"/>
    </source>
</evidence>
<keyword evidence="6" id="KW-0804">Transcription</keyword>
<evidence type="ECO:0000256" key="3">
    <source>
        <dbReference type="ARBA" id="ARBA00022833"/>
    </source>
</evidence>
<dbReference type="Proteomes" id="UP000037904">
    <property type="component" value="Unassembled WGS sequence"/>
</dbReference>
<evidence type="ECO:0000256" key="10">
    <source>
        <dbReference type="ARBA" id="ARBA00042461"/>
    </source>
</evidence>
<dbReference type="EMBL" id="JXCE01000720">
    <property type="protein sequence ID" value="KPA36199.1"/>
    <property type="molecule type" value="Genomic_DNA"/>
</dbReference>
<dbReference type="GO" id="GO:0000981">
    <property type="term" value="F:DNA-binding transcription factor activity, RNA polymerase II-specific"/>
    <property type="evidence" value="ECO:0007669"/>
    <property type="project" value="InterPro"/>
</dbReference>
<feature type="compositionally biased region" description="Polar residues" evidence="11">
    <location>
        <begin position="132"/>
        <end position="141"/>
    </location>
</feature>
<protein>
    <recommendedName>
        <fullName evidence="9">Transcriptional activator of proteases prtT</fullName>
    </recommendedName>
    <alternativeName>
        <fullName evidence="10">Zn(2)-C6 zinc finger-containing protein prtT</fullName>
    </alternativeName>
</protein>
<dbReference type="InterPro" id="IPR001138">
    <property type="entry name" value="Zn2Cys6_DnaBD"/>
</dbReference>
<keyword evidence="2" id="KW-0479">Metal-binding</keyword>
<comment type="caution">
    <text evidence="13">The sequence shown here is derived from an EMBL/GenBank/DDBJ whole genome shotgun (WGS) entry which is preliminary data.</text>
</comment>
<dbReference type="PROSITE" id="PS50048">
    <property type="entry name" value="ZN2_CY6_FUNGAL_2"/>
    <property type="match status" value="1"/>
</dbReference>
<comment type="subcellular location">
    <subcellularLocation>
        <location evidence="1">Nucleus</location>
    </subcellularLocation>
</comment>
<evidence type="ECO:0000256" key="7">
    <source>
        <dbReference type="ARBA" id="ARBA00023242"/>
    </source>
</evidence>
<evidence type="ECO:0000256" key="6">
    <source>
        <dbReference type="ARBA" id="ARBA00023163"/>
    </source>
</evidence>
<evidence type="ECO:0000259" key="12">
    <source>
        <dbReference type="PROSITE" id="PS50048"/>
    </source>
</evidence>
<sequence>MTGKRAQDENNSVQVAAADQRSIASLQGDNEPTKKRRRRILSCDACRRLKTRCEIEYGSDTCSRCRNLRITCLKSDDLEKKNASNEINTTTQSDLVKSLHQKVLHLESSMKDMKAQLESLQSQSLRGPAQPQIEQQSTSPAISTNDRVLVDQVEPADQHVHTAPAEVIRRVACQVVGDYRRAFHTKEDVVSIGMLSSATADSLVKAFIKRRRHVLFIDSESDLVTRGTLIQTSPFLHAVCCTHEMRYTHRNQPDALKHRQVYEHVRTMLGQVMLASPLHLEEIIGVLINSLFAGSPSFEAEYVDSWLLSGHCAQQAMLCIQFSDIIKRNSAGTSTMLDLRSMRLWSNVCLVHLHWSATTGRPSILPGSYLSQCRNLLNFEQATIRDAMLFAEVSLYCTLQQNVCGKPDFASDGSCEKFTPWKQKWGYLLELPTGLILNLSYWIANMILAKRSLDEIEARALSVPTSTSPQTPHETTAQFQAIPTKDLQDHVYELSFRVTLAFVGIPSTSSGDLPEFHSLCVAYSMLILCQYDELPSSISHDELSSALNEVKRRCNESNSYSVAVEFSAERALERLRADTHSLIAAESVEQQAQFNGSMSHPQSAGINRSNVNINEAGLDNLDFFFNGGYLDILDIDNFLL</sequence>
<dbReference type="GO" id="GO:0005634">
    <property type="term" value="C:nucleus"/>
    <property type="evidence" value="ECO:0007669"/>
    <property type="project" value="UniProtKB-SubCell"/>
</dbReference>
<evidence type="ECO:0000256" key="1">
    <source>
        <dbReference type="ARBA" id="ARBA00004123"/>
    </source>
</evidence>
<evidence type="ECO:0000256" key="4">
    <source>
        <dbReference type="ARBA" id="ARBA00023015"/>
    </source>
</evidence>
<comment type="similarity">
    <text evidence="8">Belongs to the prtT family.</text>
</comment>
<dbReference type="InterPro" id="IPR051089">
    <property type="entry name" value="prtT"/>
</dbReference>
<keyword evidence="4" id="KW-0805">Transcription regulation</keyword>
<keyword evidence="5" id="KW-0238">DNA-binding</keyword>
<feature type="region of interest" description="Disordered" evidence="11">
    <location>
        <begin position="116"/>
        <end position="141"/>
    </location>
</feature>